<gene>
    <name evidence="1" type="ORF">ACAM_0580</name>
</gene>
<evidence type="ECO:0000313" key="2">
    <source>
        <dbReference type="Proteomes" id="UP000016887"/>
    </source>
</evidence>
<proteinExistence type="predicted"/>
<organism evidence="1 2">
    <name type="scientific">Aeropyrum camini SY1 = JCM 12091</name>
    <dbReference type="NCBI Taxonomy" id="1198449"/>
    <lineage>
        <taxon>Archaea</taxon>
        <taxon>Thermoproteota</taxon>
        <taxon>Thermoprotei</taxon>
        <taxon>Desulfurococcales</taxon>
        <taxon>Desulfurococcaceae</taxon>
        <taxon>Aeropyrum</taxon>
    </lineage>
</organism>
<reference evidence="1 2" key="1">
    <citation type="journal article" date="2013" name="Appl. Environ. Microbiol.">
        <title>Variation of the Virus-Related Elements within Syntenic Genomes of the Hyperthermophilic Archaeon Aeropyrum.</title>
        <authorList>
            <person name="Daifuku T."/>
            <person name="Yoshida T."/>
            <person name="Kitamura T."/>
            <person name="Kawaichi S."/>
            <person name="Inoue T."/>
            <person name="Nomura K."/>
            <person name="Yoshida Y."/>
            <person name="Kuno S."/>
            <person name="Sako Y."/>
        </authorList>
    </citation>
    <scope>NUCLEOTIDE SEQUENCE [LARGE SCALE GENOMIC DNA]</scope>
    <source>
        <strain evidence="1 2">SY1</strain>
    </source>
</reference>
<protein>
    <submittedName>
        <fullName evidence="1">Uncharacterized protein</fullName>
    </submittedName>
</protein>
<accession>U3TFD9</accession>
<keyword evidence="2" id="KW-1185">Reference proteome</keyword>
<dbReference type="RefSeq" id="WP_022541324.1">
    <property type="nucleotide sequence ID" value="NZ_BBBZ01000006.1"/>
</dbReference>
<name>U3TFD9_9CREN</name>
<dbReference type="AlphaFoldDB" id="U3TFD9"/>
<dbReference type="KEGG" id="acj:ACAM_0580"/>
<sequence>MKIISRRVPEDVSYINHTFNLYVLVQAIEKGREHSGYEPYHPIWYLTFRYYPVGTTADSLFIPEKRKEEERIEKIRRYSEKWRKRPEKKRNP</sequence>
<dbReference type="EMBL" id="AP012489">
    <property type="protein sequence ID" value="BAN90049.1"/>
    <property type="molecule type" value="Genomic_DNA"/>
</dbReference>
<dbReference type="Proteomes" id="UP000016887">
    <property type="component" value="Chromosome"/>
</dbReference>
<evidence type="ECO:0000313" key="1">
    <source>
        <dbReference type="EMBL" id="BAN90049.1"/>
    </source>
</evidence>